<dbReference type="SUPFAM" id="SSF54616">
    <property type="entry name" value="DNA-binding domain of Mlu1-box binding protein MBP1"/>
    <property type="match status" value="1"/>
</dbReference>
<dbReference type="GO" id="GO:0030435">
    <property type="term" value="P:sporulation resulting in formation of a cellular spore"/>
    <property type="evidence" value="ECO:0007669"/>
    <property type="project" value="UniProtKB-KW"/>
</dbReference>
<dbReference type="PROSITE" id="PS50088">
    <property type="entry name" value="ANK_REPEAT"/>
    <property type="match status" value="2"/>
</dbReference>
<dbReference type="PROSITE" id="PS51299">
    <property type="entry name" value="HTH_APSES"/>
    <property type="match status" value="1"/>
</dbReference>
<organism evidence="8 9">
    <name type="scientific">Rhynchosporium graminicola</name>
    <dbReference type="NCBI Taxonomy" id="2792576"/>
    <lineage>
        <taxon>Eukaryota</taxon>
        <taxon>Fungi</taxon>
        <taxon>Dikarya</taxon>
        <taxon>Ascomycota</taxon>
        <taxon>Pezizomycotina</taxon>
        <taxon>Leotiomycetes</taxon>
        <taxon>Helotiales</taxon>
        <taxon>Ploettnerulaceae</taxon>
        <taxon>Rhynchosporium</taxon>
    </lineage>
</organism>
<dbReference type="FunFam" id="3.10.260.10:FF:000001">
    <property type="entry name" value="APSES transcription factor (MbpA)"/>
    <property type="match status" value="1"/>
</dbReference>
<dbReference type="GO" id="GO:0001228">
    <property type="term" value="F:DNA-binding transcription activator activity, RNA polymerase II-specific"/>
    <property type="evidence" value="ECO:0007669"/>
    <property type="project" value="UniProtKB-ARBA"/>
</dbReference>
<dbReference type="InterPro" id="IPR003163">
    <property type="entry name" value="Tscrpt_reg_HTH_APSES-type"/>
</dbReference>
<dbReference type="GO" id="GO:0048315">
    <property type="term" value="P:conidium formation"/>
    <property type="evidence" value="ECO:0007669"/>
    <property type="project" value="UniProtKB-KW"/>
</dbReference>
<evidence type="ECO:0000256" key="1">
    <source>
        <dbReference type="ARBA" id="ARBA00022737"/>
    </source>
</evidence>
<protein>
    <submittedName>
        <fullName evidence="8">Related to transcription factor MBP1</fullName>
    </submittedName>
</protein>
<evidence type="ECO:0000256" key="3">
    <source>
        <dbReference type="ARBA" id="ARBA00023043"/>
    </source>
</evidence>
<feature type="repeat" description="ANK" evidence="5">
    <location>
        <begin position="261"/>
        <end position="293"/>
    </location>
</feature>
<gene>
    <name evidence="8" type="ORF">RCO7_01223</name>
</gene>
<dbReference type="GO" id="GO:0033309">
    <property type="term" value="C:SBF transcription complex"/>
    <property type="evidence" value="ECO:0007669"/>
    <property type="project" value="TreeGrafter"/>
</dbReference>
<keyword evidence="3 5" id="KW-0040">ANK repeat</keyword>
<name>A0A1E1JR34_9HELO</name>
<dbReference type="Pfam" id="PF12796">
    <property type="entry name" value="Ank_2"/>
    <property type="match status" value="1"/>
</dbReference>
<dbReference type="GO" id="GO:0003677">
    <property type="term" value="F:DNA binding"/>
    <property type="evidence" value="ECO:0007669"/>
    <property type="project" value="InterPro"/>
</dbReference>
<dbReference type="Gene3D" id="1.25.40.20">
    <property type="entry name" value="Ankyrin repeat-containing domain"/>
    <property type="match status" value="1"/>
</dbReference>
<dbReference type="InParanoid" id="A0A1E1JR34"/>
<feature type="region of interest" description="Disordered" evidence="6">
    <location>
        <begin position="429"/>
        <end position="465"/>
    </location>
</feature>
<feature type="domain" description="HTH APSES-type" evidence="7">
    <location>
        <begin position="9"/>
        <end position="118"/>
    </location>
</feature>
<dbReference type="SUPFAM" id="SSF48403">
    <property type="entry name" value="Ankyrin repeat"/>
    <property type="match status" value="1"/>
</dbReference>
<sequence>MVKPAGPGVYSATYSNIPVYEFQFGEGLKEHVMRRRGDDWINATHILKAAGFDKPARTRILEREVQKETHEKVQGGYGKYQGTWVPLEQGEALAQRNNVYEKLRTIFEFTPGNISPPPAPKHTTAKPKPQKKNPAVPKFATSKAQKRQVVEVGTNTIEPVAAPARMVHDDYEDTSQMDNESIADDMTVGSASFMADDDRYDMSQQNTGHRKRKREEQLQSVIERDHVLYSDELLDYFMLPQGGPKPEPPINFQPDWIIDSDGHTALHWAAAMGDVEIMKELRRFHANPIAQNIRGETPLMRCVLFTNCQDKQTMPAVVKDLISTIDCVDFCQATALHHAAAITISRQKHQCARYYLDILLNKMSEVLDPEHFQLILDARDMNGNTALHIAAKNKARKSVRALLGRGANVSLPNAEKITAEELIQDLNENRRSDRNHQGSSSPYGPDSRSVWEMPEEPNRAVPHHESEAAMSIESRIAPMMLEKLQGLANSFDDELIEKETSEKEARRILTSTKQELEATKVMSTDISLSKETPEVIAQSMENLAHMENKVTGVIEQQQKLRLRAHAQHEEQKNNGHMPTEEDDIGERVMLAKMLEDEENKRRNNVSKFSDALSKAGAGEKGDQYRKLLSLSLGAEVEHMDENLDILLQQLAEDEDGQDGETVMPGIS</sequence>
<keyword evidence="2" id="KW-0749">Sporulation</keyword>
<reference evidence="9" key="1">
    <citation type="submission" date="2016-03" db="EMBL/GenBank/DDBJ databases">
        <authorList>
            <person name="Ploux O."/>
        </authorList>
    </citation>
    <scope>NUCLEOTIDE SEQUENCE [LARGE SCALE GENOMIC DNA]</scope>
    <source>
        <strain evidence="9">UK7</strain>
    </source>
</reference>
<dbReference type="SMART" id="SM01252">
    <property type="entry name" value="KilA-N"/>
    <property type="match status" value="1"/>
</dbReference>
<evidence type="ECO:0000259" key="7">
    <source>
        <dbReference type="PROSITE" id="PS51299"/>
    </source>
</evidence>
<evidence type="ECO:0000313" key="9">
    <source>
        <dbReference type="Proteomes" id="UP000178129"/>
    </source>
</evidence>
<feature type="region of interest" description="Disordered" evidence="6">
    <location>
        <begin position="111"/>
        <end position="148"/>
    </location>
</feature>
<evidence type="ECO:0000256" key="6">
    <source>
        <dbReference type="SAM" id="MobiDB-lite"/>
    </source>
</evidence>
<dbReference type="STRING" id="914237.A0A1E1JR34"/>
<dbReference type="InterPro" id="IPR036887">
    <property type="entry name" value="HTH_APSES_sf"/>
</dbReference>
<comment type="caution">
    <text evidence="8">The sequence shown here is derived from an EMBL/GenBank/DDBJ whole genome shotgun (WGS) entry which is preliminary data.</text>
</comment>
<dbReference type="EMBL" id="FJUW01000001">
    <property type="protein sequence ID" value="CZS88268.1"/>
    <property type="molecule type" value="Genomic_DNA"/>
</dbReference>
<evidence type="ECO:0000313" key="8">
    <source>
        <dbReference type="EMBL" id="CZS88268.1"/>
    </source>
</evidence>
<dbReference type="PROSITE" id="PS50297">
    <property type="entry name" value="ANK_REP_REGION"/>
    <property type="match status" value="2"/>
</dbReference>
<dbReference type="PANTHER" id="PTHR43828">
    <property type="entry name" value="ASPARAGINASE"/>
    <property type="match status" value="1"/>
</dbReference>
<dbReference type="Pfam" id="PF00023">
    <property type="entry name" value="Ank"/>
    <property type="match status" value="1"/>
</dbReference>
<dbReference type="GO" id="GO:0030907">
    <property type="term" value="C:MBF transcription complex"/>
    <property type="evidence" value="ECO:0007669"/>
    <property type="project" value="TreeGrafter"/>
</dbReference>
<dbReference type="Gene3D" id="3.10.260.10">
    <property type="entry name" value="Transcription regulator HTH, APSES-type DNA-binding domain"/>
    <property type="match status" value="1"/>
</dbReference>
<feature type="repeat" description="ANK" evidence="5">
    <location>
        <begin position="382"/>
        <end position="414"/>
    </location>
</feature>
<feature type="compositionally biased region" description="Basic and acidic residues" evidence="6">
    <location>
        <begin position="456"/>
        <end position="465"/>
    </location>
</feature>
<dbReference type="InterPro" id="IPR002110">
    <property type="entry name" value="Ankyrin_rpt"/>
</dbReference>
<dbReference type="Pfam" id="PF04383">
    <property type="entry name" value="KilA-N"/>
    <property type="match status" value="1"/>
</dbReference>
<evidence type="ECO:0000256" key="4">
    <source>
        <dbReference type="ARBA" id="ARBA00023321"/>
    </source>
</evidence>
<evidence type="ECO:0000256" key="2">
    <source>
        <dbReference type="ARBA" id="ARBA00022969"/>
    </source>
</evidence>
<keyword evidence="4" id="KW-0183">Conidiation</keyword>
<dbReference type="AlphaFoldDB" id="A0A1E1JR34"/>
<dbReference type="InterPro" id="IPR018004">
    <property type="entry name" value="KilA/APSES_HTH"/>
</dbReference>
<evidence type="ECO:0000256" key="5">
    <source>
        <dbReference type="PROSITE-ProRule" id="PRU00023"/>
    </source>
</evidence>
<dbReference type="SMART" id="SM00248">
    <property type="entry name" value="ANK"/>
    <property type="match status" value="4"/>
</dbReference>
<dbReference type="Proteomes" id="UP000178129">
    <property type="component" value="Unassembled WGS sequence"/>
</dbReference>
<dbReference type="InterPro" id="IPR036770">
    <property type="entry name" value="Ankyrin_rpt-contain_sf"/>
</dbReference>
<dbReference type="PRINTS" id="PR01415">
    <property type="entry name" value="ANKYRIN"/>
</dbReference>
<keyword evidence="9" id="KW-1185">Reference proteome</keyword>
<dbReference type="PANTHER" id="PTHR43828:SF15">
    <property type="entry name" value="TRANSCRIPTION FACTOR MBP1"/>
    <property type="match status" value="1"/>
</dbReference>
<keyword evidence="1" id="KW-0677">Repeat</keyword>
<dbReference type="InterPro" id="IPR051642">
    <property type="entry name" value="SWI6-like"/>
</dbReference>
<proteinExistence type="predicted"/>
<accession>A0A1E1JR34</accession>
<dbReference type="FunCoup" id="A0A1E1JR34">
    <property type="interactions" value="659"/>
</dbReference>